<evidence type="ECO:0000313" key="3">
    <source>
        <dbReference type="Proteomes" id="UP001519307"/>
    </source>
</evidence>
<gene>
    <name evidence="2" type="ORF">J2Z42_002252</name>
</gene>
<proteinExistence type="predicted"/>
<dbReference type="RefSeq" id="WP_209702813.1">
    <property type="nucleotide sequence ID" value="NZ_JAGGLM010000016.1"/>
</dbReference>
<evidence type="ECO:0000256" key="1">
    <source>
        <dbReference type="SAM" id="MobiDB-lite"/>
    </source>
</evidence>
<accession>A0ABS4KXC5</accession>
<reference evidence="2 3" key="1">
    <citation type="submission" date="2021-03" db="EMBL/GenBank/DDBJ databases">
        <title>Genomic Encyclopedia of Type Strains, Phase IV (KMG-IV): sequencing the most valuable type-strain genomes for metagenomic binning, comparative biology and taxonomic classification.</title>
        <authorList>
            <person name="Goeker M."/>
        </authorList>
    </citation>
    <scope>NUCLEOTIDE SEQUENCE [LARGE SCALE GENOMIC DNA]</scope>
    <source>
        <strain evidence="2 3">DSM 28783</strain>
    </source>
</reference>
<feature type="region of interest" description="Disordered" evidence="1">
    <location>
        <begin position="1"/>
        <end position="50"/>
    </location>
</feature>
<dbReference type="EMBL" id="JAGGLM010000016">
    <property type="protein sequence ID" value="MBP2033549.1"/>
    <property type="molecule type" value="Genomic_DNA"/>
</dbReference>
<comment type="caution">
    <text evidence="2">The sequence shown here is derived from an EMBL/GenBank/DDBJ whole genome shotgun (WGS) entry which is preliminary data.</text>
</comment>
<name>A0ABS4KXC5_9CLOT</name>
<dbReference type="Proteomes" id="UP001519307">
    <property type="component" value="Unassembled WGS sequence"/>
</dbReference>
<protein>
    <submittedName>
        <fullName evidence="2">Uncharacterized protein</fullName>
    </submittedName>
</protein>
<organism evidence="2 3">
    <name type="scientific">Clostridium algifaecis</name>
    <dbReference type="NCBI Taxonomy" id="1472040"/>
    <lineage>
        <taxon>Bacteria</taxon>
        <taxon>Bacillati</taxon>
        <taxon>Bacillota</taxon>
        <taxon>Clostridia</taxon>
        <taxon>Eubacteriales</taxon>
        <taxon>Clostridiaceae</taxon>
        <taxon>Clostridium</taxon>
    </lineage>
</organism>
<evidence type="ECO:0000313" key="2">
    <source>
        <dbReference type="EMBL" id="MBP2033549.1"/>
    </source>
</evidence>
<sequence length="50" mass="5412">MAKAGMRRPNPGDPHGTESNKKMKIKKNTVNPVPEIQGKAKTGNKRAAPM</sequence>
<keyword evidence="3" id="KW-1185">Reference proteome</keyword>